<evidence type="ECO:0000256" key="6">
    <source>
        <dbReference type="ARBA" id="ARBA00023295"/>
    </source>
</evidence>
<dbReference type="Gene3D" id="2.60.40.290">
    <property type="match status" value="1"/>
</dbReference>
<evidence type="ECO:0000256" key="2">
    <source>
        <dbReference type="ARBA" id="ARBA00007072"/>
    </source>
</evidence>
<keyword evidence="4 9" id="KW-0136">Cellulose degradation</keyword>
<dbReference type="InterPro" id="IPR033126">
    <property type="entry name" value="Glyco_hydro_9_Asp/Glu_AS"/>
</dbReference>
<evidence type="ECO:0000256" key="8">
    <source>
        <dbReference type="PROSITE-ProRule" id="PRU10060"/>
    </source>
</evidence>
<dbReference type="SUPFAM" id="SSF48208">
    <property type="entry name" value="Six-hairpin glycosidases"/>
    <property type="match status" value="1"/>
</dbReference>
<evidence type="ECO:0000259" key="10">
    <source>
        <dbReference type="Pfam" id="PF00553"/>
    </source>
</evidence>
<dbReference type="EMBL" id="PZQS01000002">
    <property type="protein sequence ID" value="PVD36986.1"/>
    <property type="molecule type" value="Genomic_DNA"/>
</dbReference>
<name>A0A2T7PU81_POMCA</name>
<keyword evidence="13" id="KW-1185">Reference proteome</keyword>
<comment type="catalytic activity">
    <reaction evidence="1 9">
        <text>Endohydrolysis of (1-&gt;4)-beta-D-glucosidic linkages in cellulose, lichenin and cereal beta-D-glucans.</text>
        <dbReference type="EC" id="3.2.1.4"/>
    </reaction>
</comment>
<proteinExistence type="inferred from homology"/>
<dbReference type="InterPro" id="IPR012291">
    <property type="entry name" value="CBM2_carb-bd_dom_sf"/>
</dbReference>
<gene>
    <name evidence="12" type="ORF">C0Q70_03979</name>
</gene>
<sequence>MASITFVTGDTTRDKTIGGRQGGLVDMEKMLVVVVLLLVARVNSVTVEISTHWAGGFQVSVTMPIECNLDGWKLHLIFSEDVASIDIWEAKSQKLSPREYVLTNMEFNGVKHPGDILKFSFTGHAAGDISPTVSAYLENCGTLPPGVTTTPAPPTTPFHTGGGTPTKNYADALGKSILFYDAQRSGKLPPDNPIHWRGDSALNDCVVGGWYDAGDHVKFGFPLASTTHLLLWGLRIFKDGYIKAGQLDMMYDMIKWPLDYMLKAWNPSTKEFVVQIGEGYPDHHFWGRPEDMTMDRPCFKIGPGKPGTDVAAETAASFALAYMIFKEKGDTSYANQLLAAAESIFDFANSEKGIYSSSVPQAGAFYSSSAYIDELCEGGMWLYRATGNAKYLEIAKANVETAWAWALGWDDKKIVCQFLLWEETKDASYKEAVVGYFDAWTGGQVSYTPCGLAWRDQWGANRYAGNTAFLALAAAEAGLTPLKLRKWAIEQINFILGDNHQDGGCFSFQIGYGSKYPRSPHHRGASCPDIPQPCSEANLHSSEPSPHVLVGAIVGGPDLAGKYEDNREDYVKNEVAIDYNSGFQSALAGMSMAAFLTPNITFKEVQTSIEYLLESLSMHSPDFVY</sequence>
<reference evidence="12 13" key="1">
    <citation type="submission" date="2018-04" db="EMBL/GenBank/DDBJ databases">
        <title>The genome of golden apple snail Pomacea canaliculata provides insight into stress tolerance and invasive adaptation.</title>
        <authorList>
            <person name="Liu C."/>
            <person name="Liu B."/>
            <person name="Ren Y."/>
            <person name="Zhang Y."/>
            <person name="Wang H."/>
            <person name="Li S."/>
            <person name="Jiang F."/>
            <person name="Yin L."/>
            <person name="Zhang G."/>
            <person name="Qian W."/>
            <person name="Fan W."/>
        </authorList>
    </citation>
    <scope>NUCLEOTIDE SEQUENCE [LARGE SCALE GENOMIC DNA]</scope>
    <source>
        <strain evidence="12">SZHN2017</strain>
        <tissue evidence="12">Muscle</tissue>
    </source>
</reference>
<organism evidence="12 13">
    <name type="scientific">Pomacea canaliculata</name>
    <name type="common">Golden apple snail</name>
    <dbReference type="NCBI Taxonomy" id="400727"/>
    <lineage>
        <taxon>Eukaryota</taxon>
        <taxon>Metazoa</taxon>
        <taxon>Spiralia</taxon>
        <taxon>Lophotrochozoa</taxon>
        <taxon>Mollusca</taxon>
        <taxon>Gastropoda</taxon>
        <taxon>Caenogastropoda</taxon>
        <taxon>Architaenioglossa</taxon>
        <taxon>Ampullarioidea</taxon>
        <taxon>Ampullariidae</taxon>
        <taxon>Pomacea</taxon>
    </lineage>
</organism>
<dbReference type="PANTHER" id="PTHR22298">
    <property type="entry name" value="ENDO-1,4-BETA-GLUCANASE"/>
    <property type="match status" value="1"/>
</dbReference>
<dbReference type="AlphaFoldDB" id="A0A2T7PU81"/>
<comment type="similarity">
    <text evidence="2 8 9">Belongs to the glycosyl hydrolase 9 (cellulase E) family.</text>
</comment>
<protein>
    <recommendedName>
        <fullName evidence="9">Endoglucanase</fullName>
        <ecNumber evidence="9">3.2.1.4</ecNumber>
    </recommendedName>
</protein>
<accession>A0A2T7PU81</accession>
<evidence type="ECO:0000256" key="4">
    <source>
        <dbReference type="ARBA" id="ARBA00023001"/>
    </source>
</evidence>
<keyword evidence="3 8" id="KW-0378">Hydrolase</keyword>
<evidence type="ECO:0000256" key="7">
    <source>
        <dbReference type="ARBA" id="ARBA00023326"/>
    </source>
</evidence>
<evidence type="ECO:0000259" key="11">
    <source>
        <dbReference type="Pfam" id="PF00759"/>
    </source>
</evidence>
<dbReference type="EC" id="3.2.1.4" evidence="9"/>
<feature type="active site" evidence="8">
    <location>
        <position position="574"/>
    </location>
</feature>
<dbReference type="Proteomes" id="UP000245119">
    <property type="component" value="Linkage Group LG2"/>
</dbReference>
<dbReference type="InterPro" id="IPR008965">
    <property type="entry name" value="CBM2/CBM3_carb-bd_dom_sf"/>
</dbReference>
<evidence type="ECO:0000256" key="1">
    <source>
        <dbReference type="ARBA" id="ARBA00000966"/>
    </source>
</evidence>
<dbReference type="Pfam" id="PF00553">
    <property type="entry name" value="CBM_2"/>
    <property type="match status" value="1"/>
</dbReference>
<feature type="active site" evidence="8">
    <location>
        <position position="565"/>
    </location>
</feature>
<evidence type="ECO:0000313" key="13">
    <source>
        <dbReference type="Proteomes" id="UP000245119"/>
    </source>
</evidence>
<evidence type="ECO:0000256" key="9">
    <source>
        <dbReference type="RuleBase" id="RU361166"/>
    </source>
</evidence>
<dbReference type="GO" id="GO:0008810">
    <property type="term" value="F:cellulase activity"/>
    <property type="evidence" value="ECO:0007669"/>
    <property type="project" value="UniProtKB-EC"/>
</dbReference>
<dbReference type="GO" id="GO:0030245">
    <property type="term" value="P:cellulose catabolic process"/>
    <property type="evidence" value="ECO:0007669"/>
    <property type="project" value="UniProtKB-KW"/>
</dbReference>
<dbReference type="InterPro" id="IPR012341">
    <property type="entry name" value="6hp_glycosidase-like_sf"/>
</dbReference>
<keyword evidence="7 8" id="KW-0624">Polysaccharide degradation</keyword>
<dbReference type="STRING" id="400727.A0A2T7PU81"/>
<dbReference type="PROSITE" id="PS00698">
    <property type="entry name" value="GH9_3"/>
    <property type="match status" value="1"/>
</dbReference>
<dbReference type="SUPFAM" id="SSF49384">
    <property type="entry name" value="Carbohydrate-binding domain"/>
    <property type="match status" value="1"/>
</dbReference>
<keyword evidence="6 8" id="KW-0326">Glycosidase</keyword>
<evidence type="ECO:0000313" key="12">
    <source>
        <dbReference type="EMBL" id="PVD36986.1"/>
    </source>
</evidence>
<dbReference type="Pfam" id="PF00759">
    <property type="entry name" value="Glyco_hydro_9"/>
    <property type="match status" value="1"/>
</dbReference>
<keyword evidence="5 8" id="KW-0119">Carbohydrate metabolism</keyword>
<dbReference type="Gene3D" id="1.50.10.10">
    <property type="match status" value="1"/>
</dbReference>
<comment type="caution">
    <text evidence="12">The sequence shown here is derived from an EMBL/GenBank/DDBJ whole genome shotgun (WGS) entry which is preliminary data.</text>
</comment>
<evidence type="ECO:0000256" key="5">
    <source>
        <dbReference type="ARBA" id="ARBA00023277"/>
    </source>
</evidence>
<feature type="domain" description="Glycoside hydrolase family 9" evidence="11">
    <location>
        <begin position="169"/>
        <end position="587"/>
    </location>
</feature>
<evidence type="ECO:0000256" key="3">
    <source>
        <dbReference type="ARBA" id="ARBA00022801"/>
    </source>
</evidence>
<dbReference type="GO" id="GO:0030247">
    <property type="term" value="F:polysaccharide binding"/>
    <property type="evidence" value="ECO:0007669"/>
    <property type="project" value="InterPro"/>
</dbReference>
<dbReference type="InterPro" id="IPR001919">
    <property type="entry name" value="CBD2"/>
</dbReference>
<dbReference type="InterPro" id="IPR008928">
    <property type="entry name" value="6-hairpin_glycosidase_sf"/>
</dbReference>
<dbReference type="OrthoDB" id="10257085at2759"/>
<dbReference type="InterPro" id="IPR001701">
    <property type="entry name" value="Glyco_hydro_9"/>
</dbReference>
<feature type="domain" description="CBM2" evidence="10">
    <location>
        <begin position="45"/>
        <end position="133"/>
    </location>
</feature>